<dbReference type="AlphaFoldDB" id="A0A348HFX4"/>
<gene>
    <name evidence="1" type="ORF">ZBT109_1776</name>
</gene>
<keyword evidence="2" id="KW-1185">Reference proteome</keyword>
<name>A0A348HFX4_9GAMM</name>
<organism evidence="1 2">
    <name type="scientific">Zymobacter palmae</name>
    <dbReference type="NCBI Taxonomy" id="33074"/>
    <lineage>
        <taxon>Bacteria</taxon>
        <taxon>Pseudomonadati</taxon>
        <taxon>Pseudomonadota</taxon>
        <taxon>Gammaproteobacteria</taxon>
        <taxon>Oceanospirillales</taxon>
        <taxon>Halomonadaceae</taxon>
        <taxon>Zymobacter group</taxon>
        <taxon>Zymobacter</taxon>
    </lineage>
</organism>
<dbReference type="KEGG" id="zpl:ZBT109_1776"/>
<protein>
    <submittedName>
        <fullName evidence="1">Acyl-CoA dehydrogenases</fullName>
    </submittedName>
</protein>
<reference evidence="1 2" key="1">
    <citation type="submission" date="2018-09" db="EMBL/GenBank/DDBJ databases">
        <title>Zymobacter palmae IAM14233 (=T109) whole genome analysis.</title>
        <authorList>
            <person name="Yanase H."/>
        </authorList>
    </citation>
    <scope>NUCLEOTIDE SEQUENCE [LARGE SCALE GENOMIC DNA]</scope>
    <source>
        <strain evidence="1 2">IAM14233</strain>
    </source>
</reference>
<sequence length="288" mass="32026">MFECAPIVMARIGGHAQHALDGGVLRLDGQHLAAQYGHLGCHHPTRCHEPHLGQLSQPLRRLSFDTHLLSEGKYGFVIVPNVRIERPQHRPDMGVVWLQARQRLKTIDIVLYRGTRALGDALPDFVQAEVVMCTKVQVSHDNRQNGYHHGPAGTAFSCVDTATCDIFTGLDRFQQTTFDSHARRRVLIIVQFTGAMRALDVGTFIAIGHDIGHFTRRVTVIDHQAASHRGRTVRGIHDRHCQRSQQHQTPYHQQNHARCSLRSSSGWRARTRCSSACSSGSSGSACTG</sequence>
<dbReference type="EMBL" id="AP018933">
    <property type="protein sequence ID" value="BBG30526.1"/>
    <property type="molecule type" value="Genomic_DNA"/>
</dbReference>
<accession>A0A348HFX4</accession>
<evidence type="ECO:0000313" key="2">
    <source>
        <dbReference type="Proteomes" id="UP000267342"/>
    </source>
</evidence>
<dbReference type="Proteomes" id="UP000267342">
    <property type="component" value="Chromosome"/>
</dbReference>
<evidence type="ECO:0000313" key="1">
    <source>
        <dbReference type="EMBL" id="BBG30526.1"/>
    </source>
</evidence>
<proteinExistence type="predicted"/>